<evidence type="ECO:0000256" key="1">
    <source>
        <dbReference type="SAM" id="MobiDB-lite"/>
    </source>
</evidence>
<sequence length="74" mass="7744">MEVRIGITQSPRELSFETDSSADEVRSAVEGALTGGQALVALSDNRGKQYLVPTATIAYVEVGGDGGRRVGFVS</sequence>
<proteinExistence type="predicted"/>
<protein>
    <submittedName>
        <fullName evidence="2">DUF3107 domain-containing protein</fullName>
    </submittedName>
</protein>
<dbReference type="Pfam" id="PF11305">
    <property type="entry name" value="DUF3107"/>
    <property type="match status" value="1"/>
</dbReference>
<dbReference type="AlphaFoldDB" id="A0A934Q869"/>
<keyword evidence="3" id="KW-1185">Reference proteome</keyword>
<accession>A0A934Q869</accession>
<dbReference type="RefSeq" id="WP_200115397.1">
    <property type="nucleotide sequence ID" value="NZ_JAEHOH010000012.1"/>
</dbReference>
<organism evidence="2 3">
    <name type="scientific">Leucobacter chromiisoli</name>
    <dbReference type="NCBI Taxonomy" id="2796471"/>
    <lineage>
        <taxon>Bacteria</taxon>
        <taxon>Bacillati</taxon>
        <taxon>Actinomycetota</taxon>
        <taxon>Actinomycetes</taxon>
        <taxon>Micrococcales</taxon>
        <taxon>Microbacteriaceae</taxon>
        <taxon>Leucobacter</taxon>
    </lineage>
</organism>
<gene>
    <name evidence="2" type="ORF">JD276_09405</name>
</gene>
<evidence type="ECO:0000313" key="3">
    <source>
        <dbReference type="Proteomes" id="UP000608530"/>
    </source>
</evidence>
<dbReference type="InterPro" id="IPR021456">
    <property type="entry name" value="DUF3107"/>
</dbReference>
<dbReference type="Proteomes" id="UP000608530">
    <property type="component" value="Unassembled WGS sequence"/>
</dbReference>
<name>A0A934Q869_9MICO</name>
<evidence type="ECO:0000313" key="2">
    <source>
        <dbReference type="EMBL" id="MBK0419248.1"/>
    </source>
</evidence>
<dbReference type="EMBL" id="JAEHOH010000012">
    <property type="protein sequence ID" value="MBK0419248.1"/>
    <property type="molecule type" value="Genomic_DNA"/>
</dbReference>
<comment type="caution">
    <text evidence="2">The sequence shown here is derived from an EMBL/GenBank/DDBJ whole genome shotgun (WGS) entry which is preliminary data.</text>
</comment>
<feature type="region of interest" description="Disordered" evidence="1">
    <location>
        <begin position="1"/>
        <end position="21"/>
    </location>
</feature>
<reference evidence="2" key="1">
    <citation type="submission" date="2020-12" db="EMBL/GenBank/DDBJ databases">
        <title>Leucobacter sp. CAS1, isolated from Chromium sludge.</title>
        <authorList>
            <person name="Xu Z."/>
        </authorList>
    </citation>
    <scope>NUCLEOTIDE SEQUENCE</scope>
    <source>
        <strain evidence="2">CSA1</strain>
    </source>
</reference>